<gene>
    <name evidence="2" type="ORF">DPX39_050029600</name>
</gene>
<reference evidence="2" key="1">
    <citation type="submission" date="2018-09" db="EMBL/GenBank/DDBJ databases">
        <title>whole genome sequence of T. equiperdum IVM-t1 strain.</title>
        <authorList>
            <person name="Suganuma K."/>
        </authorList>
    </citation>
    <scope>NUCLEOTIDE SEQUENCE [LARGE SCALE GENOMIC DNA]</scope>
    <source>
        <strain evidence="2">IVM-t1</strain>
    </source>
</reference>
<dbReference type="Pfam" id="PF11397">
    <property type="entry name" value="GlcNAc"/>
    <property type="match status" value="1"/>
</dbReference>
<dbReference type="AlphaFoldDB" id="A0A3L6L7S0"/>
<dbReference type="InterPro" id="IPR029044">
    <property type="entry name" value="Nucleotide-diphossugar_trans"/>
</dbReference>
<feature type="transmembrane region" description="Helical" evidence="1">
    <location>
        <begin position="22"/>
        <end position="46"/>
    </location>
</feature>
<keyword evidence="2" id="KW-0808">Transferase</keyword>
<dbReference type="PANTHER" id="PTHR34496:SF11">
    <property type="entry name" value="GLYCOSYLTRANSFERASE (GLCNAC)"/>
    <property type="match status" value="1"/>
</dbReference>
<dbReference type="SUPFAM" id="SSF53448">
    <property type="entry name" value="Nucleotide-diphospho-sugar transferases"/>
    <property type="match status" value="1"/>
</dbReference>
<organism evidence="2">
    <name type="scientific">Trypanosoma brucei equiperdum</name>
    <dbReference type="NCBI Taxonomy" id="630700"/>
    <lineage>
        <taxon>Eukaryota</taxon>
        <taxon>Discoba</taxon>
        <taxon>Euglenozoa</taxon>
        <taxon>Kinetoplastea</taxon>
        <taxon>Metakinetoplastina</taxon>
        <taxon>Trypanosomatida</taxon>
        <taxon>Trypanosomatidae</taxon>
        <taxon>Trypanosoma</taxon>
    </lineage>
</organism>
<keyword evidence="1" id="KW-1133">Transmembrane helix</keyword>
<dbReference type="GO" id="GO:0016740">
    <property type="term" value="F:transferase activity"/>
    <property type="evidence" value="ECO:0007669"/>
    <property type="project" value="UniProtKB-KW"/>
</dbReference>
<keyword evidence="1" id="KW-0812">Transmembrane</keyword>
<proteinExistence type="predicted"/>
<dbReference type="PANTHER" id="PTHR34496">
    <property type="entry name" value="GLCNAC TRANSFERASE-RELATED"/>
    <property type="match status" value="1"/>
</dbReference>
<dbReference type="InterPro" id="IPR021067">
    <property type="entry name" value="Glycosyltransferase"/>
</dbReference>
<name>A0A3L6L7S0_9TRYP</name>
<comment type="caution">
    <text evidence="2">The sequence shown here is derived from an EMBL/GenBank/DDBJ whole genome shotgun (WGS) entry which is preliminary data.</text>
</comment>
<evidence type="ECO:0000256" key="1">
    <source>
        <dbReference type="SAM" id="Phobius"/>
    </source>
</evidence>
<sequence>MERGGKFAAIFVGHFVSRRHKVFLFLFSLLFFFTSVMLLSSCFLLSTPSFFSTGTSEGSSISRGIVSFSSGELPSSNVAADTATIFVSLASFRDNECVTTLDRLLSAAKNPHRVFVGISEERFGSESGCTNSPTLLGFVGSQRDFNIRWRDVVPRAFDEATSDEFRPPPTTPLLHARRENDVLTCFLKPKISRPSPLPQGKELLRNCQVVTRVGDPDDARGPTYARYITSLFYVDQDYYMVIDSHIRALLEWDEKMIKHARLMPTRGVLSHYPNGYTPQNPDKEVNYTHVMAMCKAVIPPTNIPKLGARWILKRQRPLLQSLVAAGYIFGDAQFVKDVPFDPYLPYLFEGEEMLYTARLWTNGWDSYCPGDSFVFHNYERASAPRFWSAIYKSNQSESRKRQEKIGVLRALYLMERKELNTTVPLVSRDVAQIVCPAISIEEGRFGMGTVRPLDAFWEFAELTDAFLKEKDDEGRWMGGEGLCHQLEALSASIKHMASED</sequence>
<evidence type="ECO:0000313" key="2">
    <source>
        <dbReference type="EMBL" id="RHW72662.1"/>
    </source>
</evidence>
<accession>A0A3L6L7S0</accession>
<keyword evidence="1" id="KW-0472">Membrane</keyword>
<dbReference type="EMBL" id="QSBY01000005">
    <property type="protein sequence ID" value="RHW72662.1"/>
    <property type="molecule type" value="Genomic_DNA"/>
</dbReference>
<dbReference type="Proteomes" id="UP000266743">
    <property type="component" value="Chromosome 5"/>
</dbReference>
<protein>
    <submittedName>
        <fullName evidence="2">Glycosyltransferase (GlcNAc)</fullName>
    </submittedName>
</protein>